<feature type="region of interest" description="Disordered" evidence="8">
    <location>
        <begin position="94"/>
        <end position="168"/>
    </location>
</feature>
<accession>A0ABS9MPH2</accession>
<feature type="topological domain" description="Cytoplasmic" evidence="7">
    <location>
        <begin position="1"/>
        <end position="7"/>
    </location>
</feature>
<dbReference type="PANTHER" id="PTHR37485:SF1">
    <property type="entry name" value="CELL DIVISION PROTEIN FTSB"/>
    <property type="match status" value="1"/>
</dbReference>
<feature type="coiled-coil region" evidence="7">
    <location>
        <begin position="33"/>
        <end position="60"/>
    </location>
</feature>
<evidence type="ECO:0000313" key="10">
    <source>
        <dbReference type="EMBL" id="MCG5030519.1"/>
    </source>
</evidence>
<keyword evidence="6 7" id="KW-0131">Cell cycle</keyword>
<dbReference type="InterPro" id="IPR023081">
    <property type="entry name" value="Cell_div_FtsB"/>
</dbReference>
<evidence type="ECO:0000256" key="6">
    <source>
        <dbReference type="ARBA" id="ARBA00023306"/>
    </source>
</evidence>
<dbReference type="RefSeq" id="WP_237978173.1">
    <property type="nucleotide sequence ID" value="NZ_JAKNCT010000003.1"/>
</dbReference>
<comment type="subcellular location">
    <subcellularLocation>
        <location evidence="7">Cell inner membrane</location>
        <topology evidence="7">Single-pass type II membrane protein</topology>
    </subcellularLocation>
    <text evidence="7">Localizes to the division septum.</text>
</comment>
<evidence type="ECO:0000256" key="5">
    <source>
        <dbReference type="ARBA" id="ARBA00023136"/>
    </source>
</evidence>
<dbReference type="Pfam" id="PF04977">
    <property type="entry name" value="DivIC"/>
    <property type="match status" value="1"/>
</dbReference>
<dbReference type="EMBL" id="JAKNCT010000003">
    <property type="protein sequence ID" value="MCG5030519.1"/>
    <property type="molecule type" value="Genomic_DNA"/>
</dbReference>
<keyword evidence="1 7" id="KW-1003">Cell membrane</keyword>
<dbReference type="InterPro" id="IPR007060">
    <property type="entry name" value="FtsL/DivIC"/>
</dbReference>
<comment type="caution">
    <text evidence="10">The sequence shown here is derived from an EMBL/GenBank/DDBJ whole genome shotgun (WGS) entry which is preliminary data.</text>
</comment>
<evidence type="ECO:0000313" key="11">
    <source>
        <dbReference type="Proteomes" id="UP001297600"/>
    </source>
</evidence>
<feature type="topological domain" description="Periplasmic" evidence="7">
    <location>
        <begin position="26"/>
        <end position="168"/>
    </location>
</feature>
<keyword evidence="7" id="KW-0997">Cell inner membrane</keyword>
<evidence type="ECO:0000256" key="7">
    <source>
        <dbReference type="HAMAP-Rule" id="MF_00599"/>
    </source>
</evidence>
<evidence type="ECO:0000256" key="8">
    <source>
        <dbReference type="SAM" id="MobiDB-lite"/>
    </source>
</evidence>
<evidence type="ECO:0000256" key="2">
    <source>
        <dbReference type="ARBA" id="ARBA00022618"/>
    </source>
</evidence>
<gene>
    <name evidence="7" type="primary">ftsB</name>
    <name evidence="10" type="ORF">MAF45_03545</name>
</gene>
<dbReference type="HAMAP" id="MF_00599">
    <property type="entry name" value="FtsB"/>
    <property type="match status" value="1"/>
</dbReference>
<keyword evidence="3 7" id="KW-0812">Transmembrane</keyword>
<reference evidence="10 11" key="1">
    <citation type="submission" date="2022-02" db="EMBL/GenBank/DDBJ databases">
        <title>Mesosutterella porci, a novel member of the family Sutterellaceae from pig feces.</title>
        <authorList>
            <person name="Wylensek D."/>
            <person name="Clavel T."/>
        </authorList>
    </citation>
    <scope>NUCLEOTIDE SEQUENCE [LARGE SCALE GENOMIC DNA]</scope>
    <source>
        <strain evidence="11">oilRF-744-wt-GAM-9</strain>
    </source>
</reference>
<comment type="similarity">
    <text evidence="7">Belongs to the FtsB family.</text>
</comment>
<feature type="compositionally biased region" description="Basic and acidic residues" evidence="8">
    <location>
        <begin position="94"/>
        <end position="127"/>
    </location>
</feature>
<feature type="transmembrane region" description="Helical" evidence="9">
    <location>
        <begin position="6"/>
        <end position="25"/>
    </location>
</feature>
<evidence type="ECO:0000256" key="1">
    <source>
        <dbReference type="ARBA" id="ARBA00022475"/>
    </source>
</evidence>
<evidence type="ECO:0000256" key="3">
    <source>
        <dbReference type="ARBA" id="ARBA00022692"/>
    </source>
</evidence>
<keyword evidence="11" id="KW-1185">Reference proteome</keyword>
<evidence type="ECO:0000256" key="9">
    <source>
        <dbReference type="SAM" id="Phobius"/>
    </source>
</evidence>
<dbReference type="PANTHER" id="PTHR37485">
    <property type="entry name" value="CELL DIVISION PROTEIN FTSB"/>
    <property type="match status" value="1"/>
</dbReference>
<evidence type="ECO:0000256" key="4">
    <source>
        <dbReference type="ARBA" id="ARBA00022989"/>
    </source>
</evidence>
<keyword evidence="2 7" id="KW-0132">Cell division</keyword>
<proteinExistence type="inferred from homology"/>
<name>A0ABS9MPH2_9BURK</name>
<organism evidence="10 11">
    <name type="scientific">Mesosutterella porci</name>
    <dbReference type="NCBI Taxonomy" id="2915351"/>
    <lineage>
        <taxon>Bacteria</taxon>
        <taxon>Pseudomonadati</taxon>
        <taxon>Pseudomonadota</taxon>
        <taxon>Betaproteobacteria</taxon>
        <taxon>Burkholderiales</taxon>
        <taxon>Sutterellaceae</taxon>
        <taxon>Mesosutterella</taxon>
    </lineage>
</organism>
<keyword evidence="5 7" id="KW-0472">Membrane</keyword>
<dbReference type="Proteomes" id="UP001297600">
    <property type="component" value="Unassembled WGS sequence"/>
</dbReference>
<protein>
    <recommendedName>
        <fullName evidence="7">Cell division protein FtsB</fullName>
    </recommendedName>
</protein>
<comment type="subunit">
    <text evidence="7">Part of a complex composed of FtsB, FtsL and FtsQ.</text>
</comment>
<comment type="function">
    <text evidence="7">Essential cell division protein. May link together the upstream cell division proteins, which are predominantly cytoplasmic, with the downstream cell division proteins, which are predominantly periplasmic.</text>
</comment>
<sequence>MERWRYWLALVIWALAILIQWPLWFGKGGWLRVSKLEQRLVDTQQQIEREKTSNEALYAEVMSLRQGTDAIEERARRELYMVRGNEVLFRVKNSPEEEARLAQEEARRAADEVKAESRALEKSKEGGADMGDDSEGAAEEIREGEAPRAKADPRKSEKKSAQGQAQKR</sequence>
<feature type="compositionally biased region" description="Basic and acidic residues" evidence="8">
    <location>
        <begin position="139"/>
        <end position="160"/>
    </location>
</feature>
<keyword evidence="7" id="KW-0175">Coiled coil</keyword>
<keyword evidence="4 7" id="KW-1133">Transmembrane helix</keyword>